<dbReference type="Pfam" id="PF00702">
    <property type="entry name" value="Hydrolase"/>
    <property type="match status" value="1"/>
</dbReference>
<dbReference type="InterPro" id="IPR050155">
    <property type="entry name" value="HAD-like_hydrolase_sf"/>
</dbReference>
<dbReference type="AlphaFoldDB" id="A0AAV5WED2"/>
<dbReference type="Gene3D" id="1.10.150.240">
    <property type="entry name" value="Putative phosphatase, domain 2"/>
    <property type="match status" value="1"/>
</dbReference>
<feature type="non-terminal residue" evidence="1">
    <location>
        <position position="1"/>
    </location>
</feature>
<dbReference type="SFLD" id="SFLDS00003">
    <property type="entry name" value="Haloacid_Dehalogenase"/>
    <property type="match status" value="1"/>
</dbReference>
<accession>A0AAV5WED2</accession>
<gene>
    <name evidence="1" type="ORF">PFISCL1PPCAC_20538</name>
</gene>
<dbReference type="PANTHER" id="PTHR43434:SF22">
    <property type="entry name" value="PHOSPHOGLYCOLATE PHOSPHATASE"/>
    <property type="match status" value="1"/>
</dbReference>
<dbReference type="InterPro" id="IPR036412">
    <property type="entry name" value="HAD-like_sf"/>
</dbReference>
<evidence type="ECO:0008006" key="3">
    <source>
        <dbReference type="Google" id="ProtNLM"/>
    </source>
</evidence>
<protein>
    <recommendedName>
        <fullName evidence="3">Hydrolase</fullName>
    </recommendedName>
</protein>
<evidence type="ECO:0000313" key="1">
    <source>
        <dbReference type="EMBL" id="GMT29241.1"/>
    </source>
</evidence>
<comment type="caution">
    <text evidence="1">The sequence shown here is derived from an EMBL/GenBank/DDBJ whole genome shotgun (WGS) entry which is preliminary data.</text>
</comment>
<keyword evidence="2" id="KW-1185">Reference proteome</keyword>
<dbReference type="Proteomes" id="UP001432322">
    <property type="component" value="Unassembled WGS sequence"/>
</dbReference>
<organism evidence="1 2">
    <name type="scientific">Pristionchus fissidentatus</name>
    <dbReference type="NCBI Taxonomy" id="1538716"/>
    <lineage>
        <taxon>Eukaryota</taxon>
        <taxon>Metazoa</taxon>
        <taxon>Ecdysozoa</taxon>
        <taxon>Nematoda</taxon>
        <taxon>Chromadorea</taxon>
        <taxon>Rhabditida</taxon>
        <taxon>Rhabditina</taxon>
        <taxon>Diplogasteromorpha</taxon>
        <taxon>Diplogasteroidea</taxon>
        <taxon>Neodiplogasteridae</taxon>
        <taxon>Pristionchus</taxon>
    </lineage>
</organism>
<dbReference type="GO" id="GO:0008967">
    <property type="term" value="F:phosphoglycolate phosphatase activity"/>
    <property type="evidence" value="ECO:0007669"/>
    <property type="project" value="TreeGrafter"/>
</dbReference>
<proteinExistence type="predicted"/>
<sequence>IAVMIFTILSLSMEISRKFRQHSLYYRSLTDSLNPSPLRVVSRSSRSSSRMSVKLVIFDKDGTLVDFHSMWIPWAKATVALLEKETGIACAAAVYKTLGVDPITGKVSMGALAEKTLLGIRADVSKTLQSLGINQDSADSICQIAVPEAVKDGVTRPVCDLISLFESLARRGIRSAVCTADSRRATVNQLDMLGIAPYMDLVVCGNDQGIVPKPSPHCAIQICKKLGVELSEALMVGDTVADVKMGRVAGLRASVAVLSGIGNRDTLGQYSDFFCEDVSELPILIDKLNEDTKRG</sequence>
<dbReference type="EMBL" id="BTSY01000005">
    <property type="protein sequence ID" value="GMT29241.1"/>
    <property type="molecule type" value="Genomic_DNA"/>
</dbReference>
<name>A0AAV5WED2_9BILA</name>
<dbReference type="PANTHER" id="PTHR43434">
    <property type="entry name" value="PHOSPHOGLYCOLATE PHOSPHATASE"/>
    <property type="match status" value="1"/>
</dbReference>
<reference evidence="1" key="1">
    <citation type="submission" date="2023-10" db="EMBL/GenBank/DDBJ databases">
        <title>Genome assembly of Pristionchus species.</title>
        <authorList>
            <person name="Yoshida K."/>
            <person name="Sommer R.J."/>
        </authorList>
    </citation>
    <scope>NUCLEOTIDE SEQUENCE</scope>
    <source>
        <strain evidence="1">RS5133</strain>
    </source>
</reference>
<dbReference type="InterPro" id="IPR023214">
    <property type="entry name" value="HAD_sf"/>
</dbReference>
<evidence type="ECO:0000313" key="2">
    <source>
        <dbReference type="Proteomes" id="UP001432322"/>
    </source>
</evidence>
<dbReference type="InterPro" id="IPR006439">
    <property type="entry name" value="HAD-SF_hydro_IA"/>
</dbReference>
<dbReference type="NCBIfam" id="TIGR01549">
    <property type="entry name" value="HAD-SF-IA-v1"/>
    <property type="match status" value="1"/>
</dbReference>
<dbReference type="GO" id="GO:0006281">
    <property type="term" value="P:DNA repair"/>
    <property type="evidence" value="ECO:0007669"/>
    <property type="project" value="TreeGrafter"/>
</dbReference>
<dbReference type="SFLD" id="SFLDG01129">
    <property type="entry name" value="C1.5:_HAD__Beta-PGM__Phosphata"/>
    <property type="match status" value="1"/>
</dbReference>
<dbReference type="SUPFAM" id="SSF56784">
    <property type="entry name" value="HAD-like"/>
    <property type="match status" value="1"/>
</dbReference>
<dbReference type="InterPro" id="IPR023198">
    <property type="entry name" value="PGP-like_dom2"/>
</dbReference>
<dbReference type="Gene3D" id="3.40.50.1000">
    <property type="entry name" value="HAD superfamily/HAD-like"/>
    <property type="match status" value="1"/>
</dbReference>